<protein>
    <recommendedName>
        <fullName evidence="4">Thioredoxin domain-containing protein</fullName>
    </recommendedName>
</protein>
<keyword evidence="2" id="KW-0812">Transmembrane</keyword>
<organism evidence="3">
    <name type="scientific">uncultured Solirubrobacteraceae bacterium</name>
    <dbReference type="NCBI Taxonomy" id="1162706"/>
    <lineage>
        <taxon>Bacteria</taxon>
        <taxon>Bacillati</taxon>
        <taxon>Actinomycetota</taxon>
        <taxon>Thermoleophilia</taxon>
        <taxon>Solirubrobacterales</taxon>
        <taxon>Solirubrobacteraceae</taxon>
        <taxon>environmental samples</taxon>
    </lineage>
</organism>
<dbReference type="InterPro" id="IPR036249">
    <property type="entry name" value="Thioredoxin-like_sf"/>
</dbReference>
<feature type="compositionally biased region" description="Basic and acidic residues" evidence="1">
    <location>
        <begin position="16"/>
        <end position="28"/>
    </location>
</feature>
<accession>A0A6J4T0V9</accession>
<evidence type="ECO:0000256" key="2">
    <source>
        <dbReference type="SAM" id="Phobius"/>
    </source>
</evidence>
<gene>
    <name evidence="3" type="ORF">AVDCRST_MAG53-2610</name>
</gene>
<dbReference type="AlphaFoldDB" id="A0A6J4T0V9"/>
<feature type="region of interest" description="Disordered" evidence="1">
    <location>
        <begin position="1"/>
        <end position="43"/>
    </location>
</feature>
<reference evidence="3" key="1">
    <citation type="submission" date="2020-02" db="EMBL/GenBank/DDBJ databases">
        <authorList>
            <person name="Meier V. D."/>
        </authorList>
    </citation>
    <scope>NUCLEOTIDE SEQUENCE</scope>
    <source>
        <strain evidence="3">AVDCRST_MAG53</strain>
    </source>
</reference>
<sequence>MAPDGPLDFDDSSADQEPRARPTRRQDPDLAAEGRGAPGDRQARLPAGAPRYGWFVGVVGLLVIGLITLRSFGSGAPGLPGETTPRGAAPPFAAPLALSRLEGDVNVAVAAGAGEAGAVPACSVRGPDVLNLCALYERGPVVLAFFAPRGQKCIEQLDALDAAAARHPDVRFAAVSIRGNRDDLRRIVGDRAWRFPVGYDRDGILATVYGVAVCPQITFLRKGGRVQDTSLGAITAGDLDARVRRLER</sequence>
<evidence type="ECO:0000256" key="1">
    <source>
        <dbReference type="SAM" id="MobiDB-lite"/>
    </source>
</evidence>
<dbReference type="Gene3D" id="3.40.30.10">
    <property type="entry name" value="Glutaredoxin"/>
    <property type="match status" value="1"/>
</dbReference>
<proteinExistence type="predicted"/>
<name>A0A6J4T0V9_9ACTN</name>
<keyword evidence="2" id="KW-1133">Transmembrane helix</keyword>
<evidence type="ECO:0008006" key="4">
    <source>
        <dbReference type="Google" id="ProtNLM"/>
    </source>
</evidence>
<dbReference type="SUPFAM" id="SSF52833">
    <property type="entry name" value="Thioredoxin-like"/>
    <property type="match status" value="1"/>
</dbReference>
<feature type="transmembrane region" description="Helical" evidence="2">
    <location>
        <begin position="52"/>
        <end position="69"/>
    </location>
</feature>
<evidence type="ECO:0000313" key="3">
    <source>
        <dbReference type="EMBL" id="CAA9510986.1"/>
    </source>
</evidence>
<keyword evidence="2" id="KW-0472">Membrane</keyword>
<dbReference type="EMBL" id="CADCVR010000081">
    <property type="protein sequence ID" value="CAA9510986.1"/>
    <property type="molecule type" value="Genomic_DNA"/>
</dbReference>